<comment type="caution">
    <text evidence="2">The sequence shown here is derived from an EMBL/GenBank/DDBJ whole genome shotgun (WGS) entry which is preliminary data.</text>
</comment>
<evidence type="ECO:0000313" key="2">
    <source>
        <dbReference type="EMBL" id="KAK0319603.1"/>
    </source>
</evidence>
<feature type="region of interest" description="Disordered" evidence="1">
    <location>
        <begin position="41"/>
        <end position="120"/>
    </location>
</feature>
<dbReference type="PANTHER" id="PTHR37948:SF1">
    <property type="entry name" value="BLL5189 PROTEIN"/>
    <property type="match status" value="1"/>
</dbReference>
<accession>A0AAN6J6Z5</accession>
<evidence type="ECO:0000313" key="3">
    <source>
        <dbReference type="Proteomes" id="UP001168146"/>
    </source>
</evidence>
<reference evidence="2" key="1">
    <citation type="submission" date="2021-12" db="EMBL/GenBank/DDBJ databases">
        <title>Black yeast isolated from Biological Soil Crust.</title>
        <authorList>
            <person name="Kurbessoian T."/>
        </authorList>
    </citation>
    <scope>NUCLEOTIDE SEQUENCE</scope>
    <source>
        <strain evidence="2">CCFEE 5208</strain>
    </source>
</reference>
<dbReference type="AlphaFoldDB" id="A0AAN6J6Z5"/>
<proteinExistence type="predicted"/>
<organism evidence="2 3">
    <name type="scientific">Friedmanniomyces endolithicus</name>
    <dbReference type="NCBI Taxonomy" id="329885"/>
    <lineage>
        <taxon>Eukaryota</taxon>
        <taxon>Fungi</taxon>
        <taxon>Dikarya</taxon>
        <taxon>Ascomycota</taxon>
        <taxon>Pezizomycotina</taxon>
        <taxon>Dothideomycetes</taxon>
        <taxon>Dothideomycetidae</taxon>
        <taxon>Mycosphaerellales</taxon>
        <taxon>Teratosphaeriaceae</taxon>
        <taxon>Friedmanniomyces</taxon>
    </lineage>
</organism>
<sequence>MDLIHFAPPFMMNDYETCRLDKIKANQALLAGLDIKPVIPKATQKADSKPRPAKRRKVLDRPVPSRTSARIAAVPMKPGYNDEPSIKPISLLRSAPRKTNESKTDLASGQAGETEPSVPVQDVESIKAGWTAWKPIGKPPTRDAATKDFQFPDFPDFTPNKSPAEMLREGCFGGSYYRPLRSAKLGILVENDWRELPAEWTKGLNVARYLTSPTYDADVNKYKVPCGQSIEEWEAAGWISHSHDVRGWFQWYSRFYLGRRCDDDERQVGRWRKCVGPTGRWRSMLLKRYRLAGVKEVFDDGAEEDAVEVSPVMHQTCHHWGFEVRQEHLDVLWAGV</sequence>
<dbReference type="Proteomes" id="UP001168146">
    <property type="component" value="Unassembled WGS sequence"/>
</dbReference>
<dbReference type="EMBL" id="JASUXU010000029">
    <property type="protein sequence ID" value="KAK0319603.1"/>
    <property type="molecule type" value="Genomic_DNA"/>
</dbReference>
<dbReference type="PANTHER" id="PTHR37948">
    <property type="entry name" value="ZGC:113208"/>
    <property type="match status" value="1"/>
</dbReference>
<evidence type="ECO:0008006" key="4">
    <source>
        <dbReference type="Google" id="ProtNLM"/>
    </source>
</evidence>
<gene>
    <name evidence="2" type="ORF">LTR82_009308</name>
</gene>
<protein>
    <recommendedName>
        <fullName evidence="4">Vegetatible incompatibility protein HET-E-1</fullName>
    </recommendedName>
</protein>
<name>A0AAN6J6Z5_9PEZI</name>
<evidence type="ECO:0000256" key="1">
    <source>
        <dbReference type="SAM" id="MobiDB-lite"/>
    </source>
</evidence>